<evidence type="ECO:0000313" key="2">
    <source>
        <dbReference type="Proteomes" id="UP000239477"/>
    </source>
</evidence>
<dbReference type="RefSeq" id="WP_105238957.1">
    <property type="nucleotide sequence ID" value="NZ_CP023270.1"/>
</dbReference>
<protein>
    <submittedName>
        <fullName evidence="1">Uncharacterized protein</fullName>
    </submittedName>
</protein>
<evidence type="ECO:0000313" key="1">
    <source>
        <dbReference type="EMBL" id="AVJ28147.1"/>
    </source>
</evidence>
<keyword evidence="2" id="KW-1185">Reference proteome</keyword>
<dbReference type="OrthoDB" id="6725579at2"/>
<reference evidence="1 2" key="1">
    <citation type="submission" date="2017-09" db="EMBL/GenBank/DDBJ databases">
        <title>Genomic, metabolic, and phenotypic characteristics of bacterial isolates from the natural microbiome of the model nematode Caenorhabditis elegans.</title>
        <authorList>
            <person name="Zimmermann J."/>
            <person name="Obeng N."/>
            <person name="Yang W."/>
            <person name="Obeng O."/>
            <person name="Kissoyan K."/>
            <person name="Pees B."/>
            <person name="Dirksen P."/>
            <person name="Hoppner M."/>
            <person name="Franke A."/>
            <person name="Rosenstiel P."/>
            <person name="Leippe M."/>
            <person name="Dierking K."/>
            <person name="Kaleta C."/>
            <person name="Schulenburg H."/>
        </authorList>
    </citation>
    <scope>NUCLEOTIDE SEQUENCE [LARGE SCALE GENOMIC DNA]</scope>
    <source>
        <strain evidence="1 2">MYb73</strain>
    </source>
</reference>
<dbReference type="AlphaFoldDB" id="A0A2S0I8M6"/>
<dbReference type="Proteomes" id="UP000239477">
    <property type="component" value="Chromosome"/>
</dbReference>
<proteinExistence type="predicted"/>
<organism evidence="1 2">
    <name type="scientific">Achromobacter spanius</name>
    <dbReference type="NCBI Taxonomy" id="217203"/>
    <lineage>
        <taxon>Bacteria</taxon>
        <taxon>Pseudomonadati</taxon>
        <taxon>Pseudomonadota</taxon>
        <taxon>Betaproteobacteria</taxon>
        <taxon>Burkholderiales</taxon>
        <taxon>Alcaligenaceae</taxon>
        <taxon>Achromobacter</taxon>
    </lineage>
</organism>
<sequence length="121" mass="13371">MSLHYLAFVELGKALAHKKELLWDIPLDSLGAARDRVGWNLTALVGDSPPPTHYLRNLGTEVEALKTVNAERIAQGLPPRSNGPLSAAWQNLIKAAVAEQLLFRRNTTGHVVQNIMRPLRC</sequence>
<name>A0A2S0I8M6_9BURK</name>
<accession>A0A2S0I8M6</accession>
<dbReference type="EMBL" id="CP023270">
    <property type="protein sequence ID" value="AVJ28147.1"/>
    <property type="molecule type" value="Genomic_DNA"/>
</dbReference>
<gene>
    <name evidence="1" type="ORF">CLM73_14030</name>
</gene>